<sequence>MAGWQAGRTARMVTNSVSCSQTVRFPHVRAEDLNLTDKLVSGWFCCNRWCGSQPKGYTSRRQYRKDLTTCAEAESSGLGYFEVSSLRAYPIHNDDVAEIAESGAEASWCKDAAVLCLSLPEFARKLARIGSKDYLQLVWKKDKKGYNSKVELATLATGLDHPSK</sequence>
<accession>A0A4E9EE18</accession>
<dbReference type="Proteomes" id="UP000746612">
    <property type="component" value="Unassembled WGS sequence"/>
</dbReference>
<reference evidence="1" key="2">
    <citation type="submission" date="2021-03" db="EMBL/GenBank/DDBJ databases">
        <authorList>
            <person name="Alouane T."/>
            <person name="Langin T."/>
            <person name="Bonhomme L."/>
        </authorList>
    </citation>
    <scope>NUCLEOTIDE SEQUENCE</scope>
    <source>
        <strain evidence="1">MDC_Fg202</strain>
    </source>
</reference>
<dbReference type="AlphaFoldDB" id="A0A4E9EE18"/>
<dbReference type="EMBL" id="CAJPIJ010000149">
    <property type="protein sequence ID" value="CAG1992343.1"/>
    <property type="molecule type" value="Genomic_DNA"/>
</dbReference>
<evidence type="ECO:0000313" key="2">
    <source>
        <dbReference type="EMBL" id="VIO61006.1"/>
    </source>
</evidence>
<reference evidence="2" key="1">
    <citation type="submission" date="2019-04" db="EMBL/GenBank/DDBJ databases">
        <authorList>
            <person name="Melise S."/>
            <person name="Noan J."/>
            <person name="Okalmin O."/>
        </authorList>
    </citation>
    <scope>NUCLEOTIDE SEQUENCE</scope>
    <source>
        <strain evidence="2">FN9</strain>
    </source>
</reference>
<name>A0A4E9EE18_GIBZA</name>
<gene>
    <name evidence="2" type="ORF">FUG_LOCUS421446</name>
    <name evidence="1" type="ORF">MDCFG202_LOCUS342235</name>
</gene>
<dbReference type="EMBL" id="CAAKMV010000149">
    <property type="protein sequence ID" value="VIO61006.1"/>
    <property type="molecule type" value="Genomic_DNA"/>
</dbReference>
<organism evidence="2">
    <name type="scientific">Gibberella zeae</name>
    <name type="common">Wheat head blight fungus</name>
    <name type="synonym">Fusarium graminearum</name>
    <dbReference type="NCBI Taxonomy" id="5518"/>
    <lineage>
        <taxon>Eukaryota</taxon>
        <taxon>Fungi</taxon>
        <taxon>Dikarya</taxon>
        <taxon>Ascomycota</taxon>
        <taxon>Pezizomycotina</taxon>
        <taxon>Sordariomycetes</taxon>
        <taxon>Hypocreomycetidae</taxon>
        <taxon>Hypocreales</taxon>
        <taxon>Nectriaceae</taxon>
        <taxon>Fusarium</taxon>
    </lineage>
</organism>
<proteinExistence type="predicted"/>
<evidence type="ECO:0000313" key="1">
    <source>
        <dbReference type="EMBL" id="CAG1992343.1"/>
    </source>
</evidence>
<protein>
    <submittedName>
        <fullName evidence="2">Uncharacterized protein</fullName>
    </submittedName>
</protein>